<keyword evidence="1 4" id="KW-0812">Transmembrane</keyword>
<comment type="caution">
    <text evidence="6">The sequence shown here is derived from an EMBL/GenBank/DDBJ whole genome shotgun (WGS) entry which is preliminary data.</text>
</comment>
<feature type="transmembrane region" description="Helical" evidence="4">
    <location>
        <begin position="33"/>
        <end position="59"/>
    </location>
</feature>
<gene>
    <name evidence="6" type="ORF">SDC9_81050</name>
</gene>
<evidence type="ECO:0000256" key="1">
    <source>
        <dbReference type="ARBA" id="ARBA00022692"/>
    </source>
</evidence>
<proteinExistence type="predicted"/>
<evidence type="ECO:0000256" key="4">
    <source>
        <dbReference type="SAM" id="Phobius"/>
    </source>
</evidence>
<dbReference type="GO" id="GO:0005524">
    <property type="term" value="F:ATP binding"/>
    <property type="evidence" value="ECO:0007669"/>
    <property type="project" value="InterPro"/>
</dbReference>
<reference evidence="6" key="1">
    <citation type="submission" date="2019-08" db="EMBL/GenBank/DDBJ databases">
        <authorList>
            <person name="Kucharzyk K."/>
            <person name="Murdoch R.W."/>
            <person name="Higgins S."/>
            <person name="Loffler F."/>
        </authorList>
    </citation>
    <scope>NUCLEOTIDE SEQUENCE</scope>
</reference>
<dbReference type="GO" id="GO:0016020">
    <property type="term" value="C:membrane"/>
    <property type="evidence" value="ECO:0007669"/>
    <property type="project" value="InterPro"/>
</dbReference>
<keyword evidence="2 4" id="KW-1133">Transmembrane helix</keyword>
<dbReference type="Gene3D" id="1.20.1560.10">
    <property type="entry name" value="ABC transporter type 1, transmembrane domain"/>
    <property type="match status" value="1"/>
</dbReference>
<dbReference type="SUPFAM" id="SSF90123">
    <property type="entry name" value="ABC transporter transmembrane region"/>
    <property type="match status" value="1"/>
</dbReference>
<feature type="transmembrane region" description="Helical" evidence="4">
    <location>
        <begin position="71"/>
        <end position="88"/>
    </location>
</feature>
<keyword evidence="3 4" id="KW-0472">Membrane</keyword>
<evidence type="ECO:0000256" key="2">
    <source>
        <dbReference type="ARBA" id="ARBA00022989"/>
    </source>
</evidence>
<dbReference type="EMBL" id="VSSQ01006982">
    <property type="protein sequence ID" value="MPM34467.1"/>
    <property type="molecule type" value="Genomic_DNA"/>
</dbReference>
<evidence type="ECO:0000313" key="6">
    <source>
        <dbReference type="EMBL" id="MPM34467.1"/>
    </source>
</evidence>
<feature type="transmembrane region" description="Helical" evidence="4">
    <location>
        <begin position="285"/>
        <end position="306"/>
    </location>
</feature>
<feature type="transmembrane region" description="Helical" evidence="4">
    <location>
        <begin position="162"/>
        <end position="190"/>
    </location>
</feature>
<feature type="domain" description="ABC transmembrane type-1" evidence="5">
    <location>
        <begin position="35"/>
        <end position="321"/>
    </location>
</feature>
<dbReference type="GO" id="GO:0140359">
    <property type="term" value="F:ABC-type transporter activity"/>
    <property type="evidence" value="ECO:0007669"/>
    <property type="project" value="InterPro"/>
</dbReference>
<dbReference type="AlphaFoldDB" id="A0A644Z1H2"/>
<protein>
    <recommendedName>
        <fullName evidence="5">ABC transmembrane type-1 domain-containing protein</fullName>
    </recommendedName>
</protein>
<dbReference type="PROSITE" id="PS50929">
    <property type="entry name" value="ABC_TM1F"/>
    <property type="match status" value="1"/>
</dbReference>
<dbReference type="InterPro" id="IPR036640">
    <property type="entry name" value="ABC1_TM_sf"/>
</dbReference>
<evidence type="ECO:0000256" key="3">
    <source>
        <dbReference type="ARBA" id="ARBA00023136"/>
    </source>
</evidence>
<name>A0A644Z1H2_9ZZZZ</name>
<accession>A0A644Z1H2</accession>
<dbReference type="InterPro" id="IPR011527">
    <property type="entry name" value="ABC1_TM_dom"/>
</dbReference>
<evidence type="ECO:0000259" key="5">
    <source>
        <dbReference type="PROSITE" id="PS50929"/>
    </source>
</evidence>
<sequence>MYRYILKGLIKLKKALQNSMFMLSYIKKHCREFVAIAFSLAIVSSIVSIVSVIFIRVALNDMITKKSMQSLVVILLANFTISIVAAHLTSVSNNIVIPIATQKFQANMHRELYEKAAEIDLLKYDDPLFFNKYIMALNNSDSRALSVLSTYTSLLSATVNSIGMITLMLSINQVVIFLIIALNVLVSIYCSSISSTITHKFNLSLVANQRKNAYVKRVFYQNNYACDIRTTRIIEVLFRILHDTVRSTRELTEKWGWKNYRITLIQHLTQAIITLLTMLYLSKLYITGVILAGDFAAVLSSINLLISSLKILFSSIPQLYENSLYI</sequence>
<organism evidence="6">
    <name type="scientific">bioreactor metagenome</name>
    <dbReference type="NCBI Taxonomy" id="1076179"/>
    <lineage>
        <taxon>unclassified sequences</taxon>
        <taxon>metagenomes</taxon>
        <taxon>ecological metagenomes</taxon>
    </lineage>
</organism>